<dbReference type="EMBL" id="FOVN01000001">
    <property type="protein sequence ID" value="SFN44359.1"/>
    <property type="molecule type" value="Genomic_DNA"/>
</dbReference>
<evidence type="ECO:0000256" key="1">
    <source>
        <dbReference type="ARBA" id="ARBA00001947"/>
    </source>
</evidence>
<proteinExistence type="predicted"/>
<feature type="domain" description="Succinylglutamate desuccinylase/Aspartoacylase catalytic" evidence="5">
    <location>
        <begin position="46"/>
        <end position="224"/>
    </location>
</feature>
<gene>
    <name evidence="6" type="ORF">SAMN04487989_101459</name>
</gene>
<dbReference type="Gene3D" id="3.40.630.10">
    <property type="entry name" value="Zn peptidases"/>
    <property type="match status" value="1"/>
</dbReference>
<dbReference type="InterPro" id="IPR043795">
    <property type="entry name" value="N-alpha-Ac-DABA-like"/>
</dbReference>
<dbReference type="STRING" id="649333.SAMN04487989_101459"/>
<dbReference type="Pfam" id="PF24827">
    <property type="entry name" value="AstE_AspA_cat"/>
    <property type="match status" value="1"/>
</dbReference>
<dbReference type="PANTHER" id="PTHR37326:SF2">
    <property type="entry name" value="SUCCINYLGLUTAMATE DESUCCINYLASE_ASPARTOACYLASE FAMILY PROTEIN"/>
    <property type="match status" value="1"/>
</dbReference>
<evidence type="ECO:0000259" key="5">
    <source>
        <dbReference type="Pfam" id="PF24827"/>
    </source>
</evidence>
<dbReference type="PIRSF" id="PIRSF039012">
    <property type="entry name" value="ASP"/>
    <property type="match status" value="1"/>
</dbReference>
<dbReference type="Proteomes" id="UP000198705">
    <property type="component" value="Unassembled WGS sequence"/>
</dbReference>
<keyword evidence="7" id="KW-1185">Reference proteome</keyword>
<dbReference type="InterPro" id="IPR055438">
    <property type="entry name" value="AstE_AspA_cat"/>
</dbReference>
<sequence length="332" mass="36460">MSQKVITILGENIEPGKSYELNFDVAKLHTASSIDVPIIIERAKKPGPTVLLTAGIHGDELNGIEIVRQLIAKGINKPKCGTIICIPIINIFGFINLSREFPDGRDLNRVFPGLKNGSLASRVAYKLVNEVLNQADYVLDFHTGGAGRFNAPQVRIAKNSNRLDALAKTFGAPFVLYSKNLKKSFRETAYKAGIATLLFEGGKSHHIDINITNTGVNGAKRVLHSLGMLGSKFKVSEPKQKPVFIMASKWQRASYSGMFKASVTTGAKVKKDDILGNITDPYGKFNHFVRAESSGYIINANESPLVYQGDALFHITARLKQHPIKQIENDEI</sequence>
<accession>A0A1I4Z310</accession>
<comment type="cofactor">
    <cofactor evidence="1">
        <name>Zn(2+)</name>
        <dbReference type="ChEBI" id="CHEBI:29105"/>
    </cofactor>
</comment>
<keyword evidence="2" id="KW-0479">Metal-binding</keyword>
<evidence type="ECO:0000256" key="3">
    <source>
        <dbReference type="ARBA" id="ARBA00022801"/>
    </source>
</evidence>
<dbReference type="GO" id="GO:0016788">
    <property type="term" value="F:hydrolase activity, acting on ester bonds"/>
    <property type="evidence" value="ECO:0007669"/>
    <property type="project" value="InterPro"/>
</dbReference>
<evidence type="ECO:0000313" key="7">
    <source>
        <dbReference type="Proteomes" id="UP000198705"/>
    </source>
</evidence>
<keyword evidence="3" id="KW-0378">Hydrolase</keyword>
<dbReference type="InterPro" id="IPR053138">
    <property type="entry name" value="N-alpha-Ac-DABA_deacetylase"/>
</dbReference>
<evidence type="ECO:0000256" key="4">
    <source>
        <dbReference type="ARBA" id="ARBA00022833"/>
    </source>
</evidence>
<dbReference type="GO" id="GO:0046872">
    <property type="term" value="F:metal ion binding"/>
    <property type="evidence" value="ECO:0007669"/>
    <property type="project" value="UniProtKB-KW"/>
</dbReference>
<evidence type="ECO:0000256" key="2">
    <source>
        <dbReference type="ARBA" id="ARBA00022723"/>
    </source>
</evidence>
<dbReference type="CDD" id="cd06251">
    <property type="entry name" value="M14_ASTE_ASPA-like"/>
    <property type="match status" value="1"/>
</dbReference>
<dbReference type="SUPFAM" id="SSF53187">
    <property type="entry name" value="Zn-dependent exopeptidases"/>
    <property type="match status" value="1"/>
</dbReference>
<evidence type="ECO:0000313" key="6">
    <source>
        <dbReference type="EMBL" id="SFN44359.1"/>
    </source>
</evidence>
<dbReference type="AlphaFoldDB" id="A0A1I4Z310"/>
<protein>
    <recommendedName>
        <fullName evidence="5">Succinylglutamate desuccinylase/Aspartoacylase catalytic domain-containing protein</fullName>
    </recommendedName>
</protein>
<dbReference type="OrthoDB" id="9782876at2"/>
<organism evidence="6 7">
    <name type="scientific">Bizionia echini</name>
    <dbReference type="NCBI Taxonomy" id="649333"/>
    <lineage>
        <taxon>Bacteria</taxon>
        <taxon>Pseudomonadati</taxon>
        <taxon>Bacteroidota</taxon>
        <taxon>Flavobacteriia</taxon>
        <taxon>Flavobacteriales</taxon>
        <taxon>Flavobacteriaceae</taxon>
        <taxon>Bizionia</taxon>
    </lineage>
</organism>
<dbReference type="GO" id="GO:0016811">
    <property type="term" value="F:hydrolase activity, acting on carbon-nitrogen (but not peptide) bonds, in linear amides"/>
    <property type="evidence" value="ECO:0007669"/>
    <property type="project" value="InterPro"/>
</dbReference>
<dbReference type="PANTHER" id="PTHR37326">
    <property type="entry name" value="BLL3975 PROTEIN"/>
    <property type="match status" value="1"/>
</dbReference>
<name>A0A1I4Z310_9FLAO</name>
<reference evidence="7" key="1">
    <citation type="submission" date="2016-10" db="EMBL/GenBank/DDBJ databases">
        <authorList>
            <person name="Varghese N."/>
            <person name="Submissions S."/>
        </authorList>
    </citation>
    <scope>NUCLEOTIDE SEQUENCE [LARGE SCALE GENOMIC DNA]</scope>
    <source>
        <strain evidence="7">DSM 23925</strain>
    </source>
</reference>
<keyword evidence="4" id="KW-0862">Zinc</keyword>
<dbReference type="RefSeq" id="WP_092206020.1">
    <property type="nucleotide sequence ID" value="NZ_FOVN01000001.1"/>
</dbReference>